<name>A0A3M0GDE9_9ACTN</name>
<keyword evidence="5 6" id="KW-0472">Membrane</keyword>
<dbReference type="PANTHER" id="PTHR36115">
    <property type="entry name" value="PROLINE-RICH ANTIGEN HOMOLOG-RELATED"/>
    <property type="match status" value="1"/>
</dbReference>
<dbReference type="InterPro" id="IPR051791">
    <property type="entry name" value="Pra-immunoreactive"/>
</dbReference>
<evidence type="ECO:0000256" key="6">
    <source>
        <dbReference type="SAM" id="Phobius"/>
    </source>
</evidence>
<evidence type="ECO:0000256" key="3">
    <source>
        <dbReference type="ARBA" id="ARBA00022692"/>
    </source>
</evidence>
<evidence type="ECO:0000256" key="2">
    <source>
        <dbReference type="ARBA" id="ARBA00022475"/>
    </source>
</evidence>
<feature type="domain" description="RDD" evidence="7">
    <location>
        <begin position="60"/>
        <end position="150"/>
    </location>
</feature>
<feature type="transmembrane region" description="Helical" evidence="6">
    <location>
        <begin position="67"/>
        <end position="90"/>
    </location>
</feature>
<keyword evidence="4 6" id="KW-1133">Transmembrane helix</keyword>
<evidence type="ECO:0000259" key="7">
    <source>
        <dbReference type="Pfam" id="PF06271"/>
    </source>
</evidence>
<organism evidence="8 9">
    <name type="scientific">Tessaracoccus antarcticus</name>
    <dbReference type="NCBI Taxonomy" id="2479848"/>
    <lineage>
        <taxon>Bacteria</taxon>
        <taxon>Bacillati</taxon>
        <taxon>Actinomycetota</taxon>
        <taxon>Actinomycetes</taxon>
        <taxon>Propionibacteriales</taxon>
        <taxon>Propionibacteriaceae</taxon>
        <taxon>Tessaracoccus</taxon>
    </lineage>
</organism>
<evidence type="ECO:0000256" key="5">
    <source>
        <dbReference type="ARBA" id="ARBA00023136"/>
    </source>
</evidence>
<sequence length="178" mass="19336">MFLQSWLRTSTRDVIGWKLLSRCAFITGALRAQIPLGPVSDASLYPGQTLGLPEHGRGSLAGWWPRIGAMVGDWAASMVIAVALFGTGVINGSGWRVFMVLAVYFVQASVLTALTGGSFGQLIVRIGVIRLDGEPLGWWRPFVRTALKCMVIPHIVVGAERRPLTDMMLSTVVVTRRG</sequence>
<dbReference type="GO" id="GO:0005886">
    <property type="term" value="C:plasma membrane"/>
    <property type="evidence" value="ECO:0007669"/>
    <property type="project" value="UniProtKB-SubCell"/>
</dbReference>
<keyword evidence="9" id="KW-1185">Reference proteome</keyword>
<keyword evidence="3 6" id="KW-0812">Transmembrane</keyword>
<protein>
    <submittedName>
        <fullName evidence="8">RDD family protein</fullName>
    </submittedName>
</protein>
<evidence type="ECO:0000313" key="8">
    <source>
        <dbReference type="EMBL" id="RMB59613.1"/>
    </source>
</evidence>
<comment type="subcellular location">
    <subcellularLocation>
        <location evidence="1">Cell membrane</location>
        <topology evidence="1">Multi-pass membrane protein</topology>
    </subcellularLocation>
</comment>
<dbReference type="OrthoDB" id="5187110at2"/>
<feature type="transmembrane region" description="Helical" evidence="6">
    <location>
        <begin position="102"/>
        <end position="124"/>
    </location>
</feature>
<reference evidence="8 9" key="1">
    <citation type="submission" date="2018-10" db="EMBL/GenBank/DDBJ databases">
        <title>Tessaracoccus antarcticuss sp. nov., isolated from sediment.</title>
        <authorList>
            <person name="Zhou L.Y."/>
            <person name="Du Z.J."/>
        </authorList>
    </citation>
    <scope>NUCLEOTIDE SEQUENCE [LARGE SCALE GENOMIC DNA]</scope>
    <source>
        <strain evidence="8 9">JDX10</strain>
    </source>
</reference>
<dbReference type="Proteomes" id="UP000275256">
    <property type="component" value="Unassembled WGS sequence"/>
</dbReference>
<gene>
    <name evidence="8" type="ORF">EAX62_07480</name>
</gene>
<keyword evidence="2" id="KW-1003">Cell membrane</keyword>
<dbReference type="InterPro" id="IPR010432">
    <property type="entry name" value="RDD"/>
</dbReference>
<dbReference type="PANTHER" id="PTHR36115:SF6">
    <property type="entry name" value="PROLINE-RICH ANTIGEN HOMOLOG"/>
    <property type="match status" value="1"/>
</dbReference>
<comment type="caution">
    <text evidence="8">The sequence shown here is derived from an EMBL/GenBank/DDBJ whole genome shotgun (WGS) entry which is preliminary data.</text>
</comment>
<dbReference type="EMBL" id="REFW01000002">
    <property type="protein sequence ID" value="RMB59613.1"/>
    <property type="molecule type" value="Genomic_DNA"/>
</dbReference>
<proteinExistence type="predicted"/>
<dbReference type="Pfam" id="PF06271">
    <property type="entry name" value="RDD"/>
    <property type="match status" value="1"/>
</dbReference>
<evidence type="ECO:0000256" key="4">
    <source>
        <dbReference type="ARBA" id="ARBA00022989"/>
    </source>
</evidence>
<accession>A0A3M0GDE9</accession>
<dbReference type="AlphaFoldDB" id="A0A3M0GDE9"/>
<evidence type="ECO:0000313" key="9">
    <source>
        <dbReference type="Proteomes" id="UP000275256"/>
    </source>
</evidence>
<evidence type="ECO:0000256" key="1">
    <source>
        <dbReference type="ARBA" id="ARBA00004651"/>
    </source>
</evidence>